<protein>
    <submittedName>
        <fullName evidence="1">Uncharacterized protein</fullName>
    </submittedName>
</protein>
<dbReference type="RefSeq" id="WP_134849770.1">
    <property type="nucleotide sequence ID" value="NZ_CP197400.1"/>
</dbReference>
<dbReference type="EMBL" id="SPNC01000081">
    <property type="protein sequence ID" value="TFH94845.1"/>
    <property type="molecule type" value="Genomic_DNA"/>
</dbReference>
<dbReference type="Proteomes" id="UP000297225">
    <property type="component" value="Unassembled WGS sequence"/>
</dbReference>
<dbReference type="OrthoDB" id="9972177at2"/>
<dbReference type="AlphaFoldDB" id="A0A4Y8WPA4"/>
<comment type="caution">
    <text evidence="1">The sequence shown here is derived from an EMBL/GenBank/DDBJ whole genome shotgun (WGS) entry which is preliminary data.</text>
</comment>
<evidence type="ECO:0000313" key="2">
    <source>
        <dbReference type="Proteomes" id="UP000297225"/>
    </source>
</evidence>
<gene>
    <name evidence="1" type="ORF">E4P47_05920</name>
</gene>
<sequence length="318" mass="36370">MNTRIAFWLSNPSLLWLPFAFPFFFGAWGVLIGGVLLVLIIGKRRSINSSWRPFLFLPLLILLLSIVGSYLWFPQWVPEWGLLSVAISAGWLWRIEYVLSDDSPLGIEEWLFSARLFGLGSLAYLLLTLIVSIEASWLPGVLIIAGVLFHYLRLGQQVEKSRFSCPVSSPLVRMAIVKGDEVWLTDRPFTGCYIEGQESQCHAPIYRDHPLTSCVNQDETPEEALTRAFVAAGLRCETTPRFLLKYQHTVCSSNKRMIYLFVLNVRSEECADMLELRGHFYSPDQIEERLQKHLFSPLFADEYAYLKNTLLRVNTLNA</sequence>
<accession>A0A4Y8WPA4</accession>
<evidence type="ECO:0000313" key="1">
    <source>
        <dbReference type="EMBL" id="TFH94845.1"/>
    </source>
</evidence>
<organism evidence="1 2">
    <name type="scientific">Porphyromonas levii</name>
    <dbReference type="NCBI Taxonomy" id="28114"/>
    <lineage>
        <taxon>Bacteria</taxon>
        <taxon>Pseudomonadati</taxon>
        <taxon>Bacteroidota</taxon>
        <taxon>Bacteroidia</taxon>
        <taxon>Bacteroidales</taxon>
        <taxon>Porphyromonadaceae</taxon>
        <taxon>Porphyromonas</taxon>
    </lineage>
</organism>
<proteinExistence type="predicted"/>
<dbReference type="STRING" id="1122973.GCA_000379925_01258"/>
<reference evidence="1 2" key="1">
    <citation type="submission" date="2019-03" db="EMBL/GenBank/DDBJ databases">
        <title>Porphyromonas levii Isolated from the Uterus of Dairy Cows.</title>
        <authorList>
            <person name="Francis A.M."/>
        </authorList>
    </citation>
    <scope>NUCLEOTIDE SEQUENCE [LARGE SCALE GENOMIC DNA]</scope>
    <source>
        <strain evidence="1 2">AF5678</strain>
    </source>
</reference>
<dbReference type="GeneID" id="66796446"/>
<keyword evidence="2" id="KW-1185">Reference proteome</keyword>
<name>A0A4Y8WPA4_9PORP</name>